<proteinExistence type="predicted"/>
<keyword evidence="2" id="KW-1185">Reference proteome</keyword>
<dbReference type="EMBL" id="LKHS01000023">
    <property type="protein sequence ID" value="KQH83991.1"/>
    <property type="molecule type" value="Genomic_DNA"/>
</dbReference>
<name>A0A0Q2MWD4_VIBFU</name>
<gene>
    <name evidence="1" type="ORF">AMR76_20180</name>
</gene>
<evidence type="ECO:0000313" key="2">
    <source>
        <dbReference type="Proteomes" id="UP000051221"/>
    </source>
</evidence>
<dbReference type="InParanoid" id="A0A0Q2MWD4"/>
<reference evidence="1 2" key="1">
    <citation type="submission" date="2015-08" db="EMBL/GenBank/DDBJ databases">
        <title>Antibacterial properties of a collection of Vibrionaceae strains.</title>
        <authorList>
            <person name="Giubergia S."/>
        </authorList>
    </citation>
    <scope>NUCLEOTIDE SEQUENCE [LARGE SCALE GENOMIC DNA]</scope>
    <source>
        <strain evidence="1 2">S0821</strain>
    </source>
</reference>
<organism evidence="1 2">
    <name type="scientific">Vibrio furnissii</name>
    <dbReference type="NCBI Taxonomy" id="29494"/>
    <lineage>
        <taxon>Bacteria</taxon>
        <taxon>Pseudomonadati</taxon>
        <taxon>Pseudomonadota</taxon>
        <taxon>Gammaproteobacteria</taxon>
        <taxon>Vibrionales</taxon>
        <taxon>Vibrionaceae</taxon>
        <taxon>Vibrio</taxon>
    </lineage>
</organism>
<dbReference type="Proteomes" id="UP000051221">
    <property type="component" value="Unassembled WGS sequence"/>
</dbReference>
<sequence length="60" mass="6487">MMIPFTLALFLINGGMISKHKAWTPVKARKPKSRLVAAFGCSEEPASKDAIKGSRASALR</sequence>
<accession>A0A0Q2MWD4</accession>
<evidence type="ECO:0000313" key="1">
    <source>
        <dbReference type="EMBL" id="KQH83991.1"/>
    </source>
</evidence>
<comment type="caution">
    <text evidence="1">The sequence shown here is derived from an EMBL/GenBank/DDBJ whole genome shotgun (WGS) entry which is preliminary data.</text>
</comment>
<protein>
    <submittedName>
        <fullName evidence="1">Uncharacterized protein</fullName>
    </submittedName>
</protein>
<dbReference type="AlphaFoldDB" id="A0A0Q2MWD4"/>